<dbReference type="Gene3D" id="3.90.550.10">
    <property type="entry name" value="Spore Coat Polysaccharide Biosynthesis Protein SpsA, Chain A"/>
    <property type="match status" value="1"/>
</dbReference>
<protein>
    <recommendedName>
        <fullName evidence="8">Glycosyltransferase 2-like domain-containing protein</fullName>
    </recommendedName>
</protein>
<keyword evidence="5" id="KW-1133">Transmembrane helix</keyword>
<feature type="transmembrane region" description="Helical" evidence="5">
    <location>
        <begin position="6"/>
        <end position="28"/>
    </location>
</feature>
<feature type="transmembrane region" description="Helical" evidence="5">
    <location>
        <begin position="372"/>
        <end position="395"/>
    </location>
</feature>
<feature type="region of interest" description="Disordered" evidence="4">
    <location>
        <begin position="411"/>
        <end position="438"/>
    </location>
</feature>
<dbReference type="RefSeq" id="WP_006292868.1">
    <property type="nucleotide sequence ID" value="NZ_GG770225.1"/>
</dbReference>
<reference evidence="6 7" key="1">
    <citation type="submission" date="2012-01" db="EMBL/GenBank/DDBJ databases">
        <title>The Genome Sequence of Scardovia inopinata F0304.</title>
        <authorList>
            <consortium name="The Broad Institute Genome Sequencing Platform"/>
            <person name="Earl A."/>
            <person name="Ward D."/>
            <person name="Feldgarden M."/>
            <person name="Gevers D."/>
            <person name="Izard J."/>
            <person name="Baranova O.V."/>
            <person name="Blanton J.M."/>
            <person name="Tanner A.C."/>
            <person name="Dewhirst F.E."/>
            <person name="Young S.K."/>
            <person name="Zeng Q."/>
            <person name="Gargeya S."/>
            <person name="Fitzgerald M."/>
            <person name="Haas B."/>
            <person name="Abouelleil A."/>
            <person name="Alvarado L."/>
            <person name="Arachchi H.M."/>
            <person name="Berlin A."/>
            <person name="Chapman S.B."/>
            <person name="Gearin G."/>
            <person name="Goldberg J."/>
            <person name="Griggs A."/>
            <person name="Gujja S."/>
            <person name="Hansen M."/>
            <person name="Heiman D."/>
            <person name="Howarth C."/>
            <person name="Larimer J."/>
            <person name="Lui A."/>
            <person name="MacDonald P.J."/>
            <person name="McCowen C."/>
            <person name="Montmayeur A."/>
            <person name="Murphy C."/>
            <person name="Neiman D."/>
            <person name="Pearson M."/>
            <person name="Priest M."/>
            <person name="Roberts A."/>
            <person name="Saif S."/>
            <person name="Shea T."/>
            <person name="Sisk P."/>
            <person name="Stolte C."/>
            <person name="Sykes S."/>
            <person name="Wortman J."/>
            <person name="Nusbaum C."/>
            <person name="Birren B."/>
        </authorList>
    </citation>
    <scope>NUCLEOTIDE SEQUENCE [LARGE SCALE GENOMIC DNA]</scope>
    <source>
        <strain evidence="6 7">F0304</strain>
    </source>
</reference>
<evidence type="ECO:0000313" key="7">
    <source>
        <dbReference type="Proteomes" id="UP000005777"/>
    </source>
</evidence>
<feature type="transmembrane region" description="Helical" evidence="5">
    <location>
        <begin position="301"/>
        <end position="327"/>
    </location>
</feature>
<dbReference type="Proteomes" id="UP000005777">
    <property type="component" value="Unassembled WGS sequence"/>
</dbReference>
<keyword evidence="5" id="KW-0812">Transmembrane</keyword>
<dbReference type="Pfam" id="PF13641">
    <property type="entry name" value="Glyco_tranf_2_3"/>
    <property type="match status" value="1"/>
</dbReference>
<keyword evidence="7" id="KW-1185">Reference proteome</keyword>
<feature type="transmembrane region" description="Helical" evidence="5">
    <location>
        <begin position="339"/>
        <end position="360"/>
    </location>
</feature>
<dbReference type="EMBL" id="ADCX01000003">
    <property type="protein sequence ID" value="EFG26879.1"/>
    <property type="molecule type" value="Genomic_DNA"/>
</dbReference>
<dbReference type="AlphaFoldDB" id="W5IJ59"/>
<keyword evidence="2" id="KW-0328">Glycosyltransferase</keyword>
<gene>
    <name evidence="6" type="ORF">HMPREF9020_00508</name>
</gene>
<organism evidence="6 7">
    <name type="scientific">Scardovia inopinata F0304</name>
    <dbReference type="NCBI Taxonomy" id="641146"/>
    <lineage>
        <taxon>Bacteria</taxon>
        <taxon>Bacillati</taxon>
        <taxon>Actinomycetota</taxon>
        <taxon>Actinomycetes</taxon>
        <taxon>Bifidobacteriales</taxon>
        <taxon>Bifidobacteriaceae</taxon>
        <taxon>Scardovia</taxon>
    </lineage>
</organism>
<evidence type="ECO:0000256" key="5">
    <source>
        <dbReference type="SAM" id="Phobius"/>
    </source>
</evidence>
<dbReference type="eggNOG" id="COG1215">
    <property type="taxonomic scope" value="Bacteria"/>
</dbReference>
<evidence type="ECO:0000256" key="1">
    <source>
        <dbReference type="ARBA" id="ARBA00006739"/>
    </source>
</evidence>
<evidence type="ECO:0000256" key="2">
    <source>
        <dbReference type="ARBA" id="ARBA00022676"/>
    </source>
</evidence>
<keyword evidence="3" id="KW-0808">Transferase</keyword>
<dbReference type="SUPFAM" id="SSF53448">
    <property type="entry name" value="Nucleotide-diphospho-sugar transferases"/>
    <property type="match status" value="1"/>
</dbReference>
<comment type="caution">
    <text evidence="6">The sequence shown here is derived from an EMBL/GenBank/DDBJ whole genome shotgun (WGS) entry which is preliminary data.</text>
</comment>
<dbReference type="PANTHER" id="PTHR43630:SF1">
    <property type="entry name" value="POLY-BETA-1,6-N-ACETYL-D-GLUCOSAMINE SYNTHASE"/>
    <property type="match status" value="1"/>
</dbReference>
<proteinExistence type="inferred from homology"/>
<evidence type="ECO:0000256" key="3">
    <source>
        <dbReference type="ARBA" id="ARBA00022679"/>
    </source>
</evidence>
<sequence>MILLQFLDLIIFLLGAGGMIYQVLYFLVGFISKPQTFPDAPEDKHYAVLISARDEAQVIGNLIGSLKKQTYPMDLVDIWVVADNCTDDTADVCRSLSCHVLERFNKQEVGKGYALKFLLNHIRDNGFSDIYDAYFIFDADNLLDPHYIEEMNKAFQQGNDAVTSYRNSTNLSENWVSAGSALWFIFQSRLLNSGRSILGNNGWIGGTGFMFSKKIMERNAGWKFHLLTEDVEFTMDCILSGDHIGYCSTAVFYDEQPVSFKQSWQQRVRWSKGFLQVFRYYGLSMIRWAIRERDLSAMDMTLTICPFMVLSVIRFGLGAIYAALGYVSWHSQLANFSTYWVSLVGAIVGFILLAAFICILERKKINATNKELVAYCLSFPWFMLSYVPISFVAMFSKSRWQPIAHTGVASLPPSPSLDQTSADSGKSPHGAGHTMKKK</sequence>
<dbReference type="PANTHER" id="PTHR43630">
    <property type="entry name" value="POLY-BETA-1,6-N-ACETYL-D-GLUCOSAMINE SYNTHASE"/>
    <property type="match status" value="1"/>
</dbReference>
<name>W5IJ59_SCAIO</name>
<evidence type="ECO:0000256" key="4">
    <source>
        <dbReference type="SAM" id="MobiDB-lite"/>
    </source>
</evidence>
<dbReference type="CDD" id="cd06438">
    <property type="entry name" value="EpsO_like"/>
    <property type="match status" value="1"/>
</dbReference>
<dbReference type="HOGENOM" id="CLU_023978_1_0_11"/>
<dbReference type="GO" id="GO:0016757">
    <property type="term" value="F:glycosyltransferase activity"/>
    <property type="evidence" value="ECO:0007669"/>
    <property type="project" value="UniProtKB-KW"/>
</dbReference>
<comment type="similarity">
    <text evidence="1">Belongs to the glycosyltransferase 2 family.</text>
</comment>
<evidence type="ECO:0000313" key="6">
    <source>
        <dbReference type="EMBL" id="EFG26879.1"/>
    </source>
</evidence>
<dbReference type="InterPro" id="IPR029044">
    <property type="entry name" value="Nucleotide-diphossugar_trans"/>
</dbReference>
<evidence type="ECO:0008006" key="8">
    <source>
        <dbReference type="Google" id="ProtNLM"/>
    </source>
</evidence>
<keyword evidence="5" id="KW-0472">Membrane</keyword>
<accession>W5IJ59</accession>